<dbReference type="GO" id="GO:0140359">
    <property type="term" value="F:ABC-type transporter activity"/>
    <property type="evidence" value="ECO:0007669"/>
    <property type="project" value="InterPro"/>
</dbReference>
<name>A0A315ZCQ9_SEDFL</name>
<evidence type="ECO:0000313" key="9">
    <source>
        <dbReference type="Proteomes" id="UP000245535"/>
    </source>
</evidence>
<protein>
    <submittedName>
        <fullName evidence="8">ABC-type Na+ efflux pump permease subunit</fullName>
    </submittedName>
</protein>
<dbReference type="Pfam" id="PF12698">
    <property type="entry name" value="ABC2_membrane_3"/>
    <property type="match status" value="1"/>
</dbReference>
<feature type="transmembrane region" description="Helical" evidence="5">
    <location>
        <begin position="594"/>
        <end position="615"/>
    </location>
</feature>
<feature type="transmembrane region" description="Helical" evidence="5">
    <location>
        <begin position="310"/>
        <end position="328"/>
    </location>
</feature>
<comment type="subcellular location">
    <subcellularLocation>
        <location evidence="1">Membrane</location>
        <topology evidence="1">Multi-pass membrane protein</topology>
    </subcellularLocation>
</comment>
<dbReference type="RefSeq" id="WP_109617002.1">
    <property type="nucleotide sequence ID" value="NZ_QGDO01000002.1"/>
</dbReference>
<sequence length="670" mass="75138">MKASKFIFQKDLLEIKRDKKMLFLSLLLPMLMYPMIFLLMGIVQQADQPKKNDIKVVLPLALENTALADSLKKIEILEPKFVEKSEINFDSLGSTIAIDRTVKIDSNQVESYSYKLYYDNTLGKLDDAVHKEIKPLFKELNKQVAKERLASLNLTDDFLNPVKHESVTPKSDKEGLFLKIVQFIPAYFLFFILIGTSGVAVDLISGEKERKTLQTLFTAPIQVMDLIWGKFMSISTVATGAAIANLTGLFVGVTIQMSVLGANTSKIPINIGLEQILLMLPILILAASLISAVYIALLVQANTFKEAQSYMGPIMMIFMVPMFLVGNLDWNMMTTAIPIMGPLLAMKEIVLGHMDWSLWIITMLFQVFYVGLAIYFAQLVFMNEGIVSGEKLNFKSMVQDVKKDTGHIGMQYALLFFGVALFIMVYGSALLFKSLDAKYALPTVQLVTFGGLTILFTKWLKLEMKPTLSLNKPKLKEVIGTLFMAVGFFFPIAAFVTYLFDDYVMMSPELMTDFFEKESLIVLLLVIAVTPAIFEELAFRGFIYKGILQSFGPKVAIVISALMFAFFHGNLFQLPATILIGLVTGYMIWKTRSLYLTVLYHFIHNGLAVVSSKLGKNEVAVYLESQQLFFIVGGLLFGAFGLWLVSSRKNTEQLAEDKVEKPEEEVLEIG</sequence>
<keyword evidence="4 5" id="KW-0472">Membrane</keyword>
<gene>
    <name evidence="8" type="ORF">BC781_102429</name>
</gene>
<feature type="transmembrane region" description="Helical" evidence="5">
    <location>
        <begin position="275"/>
        <end position="298"/>
    </location>
</feature>
<organism evidence="8 9">
    <name type="scientific">Sediminitomix flava</name>
    <dbReference type="NCBI Taxonomy" id="379075"/>
    <lineage>
        <taxon>Bacteria</taxon>
        <taxon>Pseudomonadati</taxon>
        <taxon>Bacteroidota</taxon>
        <taxon>Cytophagia</taxon>
        <taxon>Cytophagales</taxon>
        <taxon>Flammeovirgaceae</taxon>
        <taxon>Sediminitomix</taxon>
    </lineage>
</organism>
<keyword evidence="9" id="KW-1185">Reference proteome</keyword>
<evidence type="ECO:0000256" key="2">
    <source>
        <dbReference type="ARBA" id="ARBA00022692"/>
    </source>
</evidence>
<feature type="transmembrane region" description="Helical" evidence="5">
    <location>
        <begin position="21"/>
        <end position="43"/>
    </location>
</feature>
<dbReference type="PANTHER" id="PTHR43471">
    <property type="entry name" value="ABC TRANSPORTER PERMEASE"/>
    <property type="match status" value="1"/>
</dbReference>
<feature type="domain" description="ABC-2 type transporter transmembrane" evidence="7">
    <location>
        <begin position="19"/>
        <end position="375"/>
    </location>
</feature>
<comment type="caution">
    <text evidence="8">The sequence shown here is derived from an EMBL/GenBank/DDBJ whole genome shotgun (WGS) entry which is preliminary data.</text>
</comment>
<feature type="transmembrane region" description="Helical" evidence="5">
    <location>
        <begin position="551"/>
        <end position="567"/>
    </location>
</feature>
<keyword evidence="2 5" id="KW-0812">Transmembrane</keyword>
<evidence type="ECO:0000256" key="4">
    <source>
        <dbReference type="ARBA" id="ARBA00023136"/>
    </source>
</evidence>
<dbReference type="Pfam" id="PF02517">
    <property type="entry name" value="Rce1-like"/>
    <property type="match status" value="1"/>
</dbReference>
<feature type="transmembrane region" description="Helical" evidence="5">
    <location>
        <begin position="439"/>
        <end position="457"/>
    </location>
</feature>
<proteinExistence type="predicted"/>
<feature type="transmembrane region" description="Helical" evidence="5">
    <location>
        <begin position="180"/>
        <end position="204"/>
    </location>
</feature>
<feature type="transmembrane region" description="Helical" evidence="5">
    <location>
        <begin position="412"/>
        <end position="433"/>
    </location>
</feature>
<feature type="transmembrane region" description="Helical" evidence="5">
    <location>
        <begin position="573"/>
        <end position="589"/>
    </location>
</feature>
<dbReference type="EMBL" id="QGDO01000002">
    <property type="protein sequence ID" value="PWJ42883.1"/>
    <property type="molecule type" value="Genomic_DNA"/>
</dbReference>
<feature type="transmembrane region" description="Helical" evidence="5">
    <location>
        <begin position="356"/>
        <end position="381"/>
    </location>
</feature>
<evidence type="ECO:0000256" key="3">
    <source>
        <dbReference type="ARBA" id="ARBA00022989"/>
    </source>
</evidence>
<dbReference type="InterPro" id="IPR003675">
    <property type="entry name" value="Rce1/LyrA-like_dom"/>
</dbReference>
<feature type="transmembrane region" description="Helical" evidence="5">
    <location>
        <begin position="231"/>
        <end position="255"/>
    </location>
</feature>
<dbReference type="OrthoDB" id="158986at2"/>
<keyword evidence="3 5" id="KW-1133">Transmembrane helix</keyword>
<feature type="domain" description="CAAX prenyl protease 2/Lysostaphin resistance protein A-like" evidence="6">
    <location>
        <begin position="519"/>
        <end position="606"/>
    </location>
</feature>
<evidence type="ECO:0000313" key="8">
    <source>
        <dbReference type="EMBL" id="PWJ42883.1"/>
    </source>
</evidence>
<feature type="transmembrane region" description="Helical" evidence="5">
    <location>
        <begin position="520"/>
        <end position="539"/>
    </location>
</feature>
<dbReference type="GO" id="GO:0016020">
    <property type="term" value="C:membrane"/>
    <property type="evidence" value="ECO:0007669"/>
    <property type="project" value="UniProtKB-SubCell"/>
</dbReference>
<reference evidence="8 9" key="1">
    <citation type="submission" date="2018-03" db="EMBL/GenBank/DDBJ databases">
        <title>Genomic Encyclopedia of Archaeal and Bacterial Type Strains, Phase II (KMG-II): from individual species to whole genera.</title>
        <authorList>
            <person name="Goeker M."/>
        </authorList>
    </citation>
    <scope>NUCLEOTIDE SEQUENCE [LARGE SCALE GENOMIC DNA]</scope>
    <source>
        <strain evidence="8 9">DSM 28229</strain>
    </source>
</reference>
<dbReference type="PANTHER" id="PTHR43471:SF3">
    <property type="entry name" value="ABC TRANSPORTER PERMEASE PROTEIN NATB"/>
    <property type="match status" value="1"/>
</dbReference>
<accession>A0A315ZCQ9</accession>
<evidence type="ECO:0000259" key="6">
    <source>
        <dbReference type="Pfam" id="PF02517"/>
    </source>
</evidence>
<evidence type="ECO:0000256" key="5">
    <source>
        <dbReference type="SAM" id="Phobius"/>
    </source>
</evidence>
<evidence type="ECO:0000259" key="7">
    <source>
        <dbReference type="Pfam" id="PF12698"/>
    </source>
</evidence>
<dbReference type="GO" id="GO:0080120">
    <property type="term" value="P:CAAX-box protein maturation"/>
    <property type="evidence" value="ECO:0007669"/>
    <property type="project" value="UniProtKB-ARBA"/>
</dbReference>
<dbReference type="Proteomes" id="UP000245535">
    <property type="component" value="Unassembled WGS sequence"/>
</dbReference>
<feature type="transmembrane region" description="Helical" evidence="5">
    <location>
        <begin position="478"/>
        <end position="500"/>
    </location>
</feature>
<dbReference type="AlphaFoldDB" id="A0A315ZCQ9"/>
<feature type="transmembrane region" description="Helical" evidence="5">
    <location>
        <begin position="627"/>
        <end position="645"/>
    </location>
</feature>
<dbReference type="GO" id="GO:0004175">
    <property type="term" value="F:endopeptidase activity"/>
    <property type="evidence" value="ECO:0007669"/>
    <property type="project" value="UniProtKB-ARBA"/>
</dbReference>
<dbReference type="InterPro" id="IPR013525">
    <property type="entry name" value="ABC2_TM"/>
</dbReference>
<evidence type="ECO:0000256" key="1">
    <source>
        <dbReference type="ARBA" id="ARBA00004141"/>
    </source>
</evidence>